<keyword evidence="1" id="KW-0732">Signal</keyword>
<reference evidence="3" key="1">
    <citation type="submission" date="2006-09" db="EMBL/GenBank/DDBJ databases">
        <title>Annotation of Plasmodium falciparum Dd2.</title>
        <authorList>
            <consortium name="The Broad Institute Genome Sequencing Platform"/>
            <person name="Volkman S.K."/>
            <person name="Neafsey D.E."/>
            <person name="Dash A.P."/>
            <person name="Chitnis C.E."/>
            <person name="Hartl D.L."/>
            <person name="Young S.K."/>
            <person name="Zeng Q."/>
            <person name="Koehrsen M."/>
            <person name="Alvarado L."/>
            <person name="Berlin A."/>
            <person name="Borenstein D."/>
            <person name="Chapman S.B."/>
            <person name="Chen Z."/>
            <person name="Engels R."/>
            <person name="Freedman E."/>
            <person name="Gellesch M."/>
            <person name="Goldberg J."/>
            <person name="Griggs A."/>
            <person name="Gujja S."/>
            <person name="Heilman E.R."/>
            <person name="Heiman D.I."/>
            <person name="Howarth C."/>
            <person name="Jen D."/>
            <person name="Larson L."/>
            <person name="Mehta T."/>
            <person name="Neiman D."/>
            <person name="Park D."/>
            <person name="Pearson M."/>
            <person name="Roberts A."/>
            <person name="Saif S."/>
            <person name="Shea T."/>
            <person name="Shenoy N."/>
            <person name="Sisk P."/>
            <person name="Stolte C."/>
            <person name="Sykes S."/>
            <person name="Walk T."/>
            <person name="White J."/>
            <person name="Yandava C."/>
            <person name="Haas B."/>
            <person name="Henn M.R."/>
            <person name="Nusbaum C."/>
            <person name="Birren B."/>
        </authorList>
    </citation>
    <scope>NUCLEOTIDE SEQUENCE [LARGE SCALE GENOMIC DNA]</scope>
</reference>
<dbReference type="OrthoDB" id="369974at2759"/>
<evidence type="ECO:0000313" key="2">
    <source>
        <dbReference type="EMBL" id="KOB86448.1"/>
    </source>
</evidence>
<name>A0A0L7M111_PLAF4</name>
<proteinExistence type="predicted"/>
<dbReference type="AlphaFoldDB" id="A0A0L7M111"/>
<dbReference type="Proteomes" id="UP000054282">
    <property type="component" value="Unassembled WGS sequence"/>
</dbReference>
<accession>A0A0L7M111</accession>
<dbReference type="EMBL" id="DS016300">
    <property type="protein sequence ID" value="KOB86448.1"/>
    <property type="molecule type" value="Genomic_DNA"/>
</dbReference>
<feature type="chain" id="PRO_5005573880" evidence="1">
    <location>
        <begin position="26"/>
        <end position="164"/>
    </location>
</feature>
<gene>
    <name evidence="2" type="ORF">PFDG_02053</name>
</gene>
<feature type="signal peptide" evidence="1">
    <location>
        <begin position="1"/>
        <end position="25"/>
    </location>
</feature>
<sequence length="164" mass="19500">MNMIMKIYYIFLLFVFILIERCVDNDVINKTQENYLDHRDFEKDMDGPGLSGLEYDIENVEEIAQKDSYNYKKYINHLELMRLGQRFMTILQNAMINVQLKKTGTGIFTCFYENKSITDDLATYFLIQKEVDFIEVGFDKRYPEGRHAPITDSDMRVFIKNEEL</sequence>
<organism evidence="2 3">
    <name type="scientific">Plasmodium falciparum (isolate Dd2)</name>
    <dbReference type="NCBI Taxonomy" id="57267"/>
    <lineage>
        <taxon>Eukaryota</taxon>
        <taxon>Sar</taxon>
        <taxon>Alveolata</taxon>
        <taxon>Apicomplexa</taxon>
        <taxon>Aconoidasida</taxon>
        <taxon>Haemosporida</taxon>
        <taxon>Plasmodiidae</taxon>
        <taxon>Plasmodium</taxon>
        <taxon>Plasmodium (Laverania)</taxon>
    </lineage>
</organism>
<reference evidence="3" key="2">
    <citation type="submission" date="2006-09" db="EMBL/GenBank/DDBJ databases">
        <title>The genome sequence of Plasmodium falciparum Dd2.</title>
        <authorList>
            <consortium name="The Broad Institute Genome Sequencing Platform"/>
            <person name="Birren B."/>
            <person name="Lander E."/>
            <person name="Galagan J."/>
            <person name="Nusbaum C."/>
            <person name="Devon K."/>
            <person name="Henn M."/>
            <person name="Jaffe D."/>
            <person name="Butler J."/>
            <person name="Alvarez P."/>
            <person name="Gnerre S."/>
            <person name="Grabherr M."/>
            <person name="Kleber M."/>
            <person name="Mauceli E."/>
            <person name="Brockman W."/>
            <person name="MacCallum I.A."/>
            <person name="Rounsley S."/>
            <person name="Young S."/>
            <person name="LaButti K."/>
            <person name="Pushparaj V."/>
            <person name="DeCaprio D."/>
            <person name="Crawford M."/>
            <person name="Koehrsen M."/>
            <person name="Engels R."/>
            <person name="Montgomery P."/>
            <person name="Pearson M."/>
            <person name="Howarth C."/>
            <person name="Larson L."/>
            <person name="Luoma S."/>
            <person name="White J."/>
            <person name="Kodira C."/>
            <person name="Zeng Q."/>
            <person name="O'Leary S."/>
            <person name="Yandava C."/>
            <person name="Alvarado L."/>
            <person name="Wirth D."/>
            <person name="Volkman S."/>
            <person name="Hartl D."/>
        </authorList>
    </citation>
    <scope>NUCLEOTIDE SEQUENCE [LARGE SCALE GENOMIC DNA]</scope>
</reference>
<dbReference type="KEGG" id="pfd:PFDG_02053"/>
<evidence type="ECO:0000313" key="3">
    <source>
        <dbReference type="Proteomes" id="UP000054282"/>
    </source>
</evidence>
<evidence type="ECO:0000256" key="1">
    <source>
        <dbReference type="SAM" id="SignalP"/>
    </source>
</evidence>
<protein>
    <submittedName>
        <fullName evidence="2">Uncharacterized protein</fullName>
    </submittedName>
</protein>
<dbReference type="OMA" id="CFYQDKA"/>